<dbReference type="InterPro" id="IPR015424">
    <property type="entry name" value="PyrdxlP-dep_Trfase"/>
</dbReference>
<organism evidence="3 4">
    <name type="scientific">Burkholderia aenigmatica</name>
    <dbReference type="NCBI Taxonomy" id="2015348"/>
    <lineage>
        <taxon>Bacteria</taxon>
        <taxon>Pseudomonadati</taxon>
        <taxon>Pseudomonadota</taxon>
        <taxon>Betaproteobacteria</taxon>
        <taxon>Burkholderiales</taxon>
        <taxon>Burkholderiaceae</taxon>
        <taxon>Burkholderia</taxon>
        <taxon>Burkholderia cepacia complex</taxon>
    </lineage>
</organism>
<dbReference type="SUPFAM" id="SSF53383">
    <property type="entry name" value="PLP-dependent transferases"/>
    <property type="match status" value="1"/>
</dbReference>
<dbReference type="AlphaFoldDB" id="A0A6J5J2G6"/>
<comment type="cofactor">
    <cofactor evidence="1">
        <name>pyridoxal 5'-phosphate</name>
        <dbReference type="ChEBI" id="CHEBI:597326"/>
    </cofactor>
</comment>
<accession>A0A6J5J2G6</accession>
<protein>
    <submittedName>
        <fullName evidence="3">Glutamate-1-semialdehyde 2,1-aminomutase</fullName>
    </submittedName>
</protein>
<dbReference type="InterPro" id="IPR015421">
    <property type="entry name" value="PyrdxlP-dep_Trfase_major"/>
</dbReference>
<evidence type="ECO:0000256" key="2">
    <source>
        <dbReference type="ARBA" id="ARBA00022898"/>
    </source>
</evidence>
<dbReference type="PANTHER" id="PTHR43713">
    <property type="entry name" value="GLUTAMATE-1-SEMIALDEHYDE 2,1-AMINOMUTASE"/>
    <property type="match status" value="1"/>
</dbReference>
<dbReference type="GO" id="GO:0008483">
    <property type="term" value="F:transaminase activity"/>
    <property type="evidence" value="ECO:0007669"/>
    <property type="project" value="InterPro"/>
</dbReference>
<dbReference type="Pfam" id="PF00202">
    <property type="entry name" value="Aminotran_3"/>
    <property type="match status" value="1"/>
</dbReference>
<dbReference type="Proteomes" id="UP000494301">
    <property type="component" value="Unassembled WGS sequence"/>
</dbReference>
<dbReference type="GO" id="GO:0030170">
    <property type="term" value="F:pyridoxal phosphate binding"/>
    <property type="evidence" value="ECO:0007669"/>
    <property type="project" value="InterPro"/>
</dbReference>
<proteinExistence type="predicted"/>
<dbReference type="PANTHER" id="PTHR43713:SF3">
    <property type="entry name" value="GLUTAMATE-1-SEMIALDEHYDE 2,1-AMINOMUTASE 1, CHLOROPLASTIC-RELATED"/>
    <property type="match status" value="1"/>
</dbReference>
<evidence type="ECO:0000313" key="3">
    <source>
        <dbReference type="EMBL" id="CAB3965816.1"/>
    </source>
</evidence>
<reference evidence="3 4" key="1">
    <citation type="submission" date="2020-04" db="EMBL/GenBank/DDBJ databases">
        <authorList>
            <person name="Depoorter E."/>
        </authorList>
    </citation>
    <scope>NUCLEOTIDE SEQUENCE [LARGE SCALE GENOMIC DNA]</scope>
    <source>
        <strain evidence="3 4">BCC0217</strain>
    </source>
</reference>
<dbReference type="Gene3D" id="3.40.640.10">
    <property type="entry name" value="Type I PLP-dependent aspartate aminotransferase-like (Major domain)"/>
    <property type="match status" value="1"/>
</dbReference>
<name>A0A6J5J2G6_9BURK</name>
<dbReference type="InterPro" id="IPR005814">
    <property type="entry name" value="Aminotrans_3"/>
</dbReference>
<sequence>MHPDLSCWGKAIGGGYAIAAVLGSDKAREAATNIFVTGSYWLSAVPMAAAIETLRLVRETDYLEHTKRLADKLRAGIAEQAERHGFELKQTGPSVMPQMLFAGDDELVSRGRAWASEVIKNGAYLHPWHNMFFTASHTDDDIARTLEATEAAFGAIKQKAIAVSRLDILDTVQR</sequence>
<dbReference type="EMBL" id="CABWIL020000012">
    <property type="protein sequence ID" value="CAB3965816.1"/>
    <property type="molecule type" value="Genomic_DNA"/>
</dbReference>
<dbReference type="Gene3D" id="3.90.1150.10">
    <property type="entry name" value="Aspartate Aminotransferase, domain 1"/>
    <property type="match status" value="1"/>
</dbReference>
<evidence type="ECO:0000313" key="4">
    <source>
        <dbReference type="Proteomes" id="UP000494301"/>
    </source>
</evidence>
<gene>
    <name evidence="3" type="ORF">BLA3211_03611</name>
</gene>
<keyword evidence="2" id="KW-0663">Pyridoxal phosphate</keyword>
<evidence type="ECO:0000256" key="1">
    <source>
        <dbReference type="ARBA" id="ARBA00001933"/>
    </source>
</evidence>
<dbReference type="InterPro" id="IPR015422">
    <property type="entry name" value="PyrdxlP-dep_Trfase_small"/>
</dbReference>